<dbReference type="WBParaSite" id="nRc.2.0.1.t16165-RA">
    <property type="protein sequence ID" value="nRc.2.0.1.t16165-RA"/>
    <property type="gene ID" value="nRc.2.0.1.g16165"/>
</dbReference>
<organism evidence="2 3">
    <name type="scientific">Romanomermis culicivorax</name>
    <name type="common">Nematode worm</name>
    <dbReference type="NCBI Taxonomy" id="13658"/>
    <lineage>
        <taxon>Eukaryota</taxon>
        <taxon>Metazoa</taxon>
        <taxon>Ecdysozoa</taxon>
        <taxon>Nematoda</taxon>
        <taxon>Enoplea</taxon>
        <taxon>Dorylaimia</taxon>
        <taxon>Mermithida</taxon>
        <taxon>Mermithoidea</taxon>
        <taxon>Mermithidae</taxon>
        <taxon>Romanomermis</taxon>
    </lineage>
</organism>
<sequence length="61" mass="7263">TVTNSFRDIKVLRRRTHPKQLTTPKAPKKKKKKQKDEWNKSPDVSDNEDPALKWRSMFDDP</sequence>
<evidence type="ECO:0000313" key="2">
    <source>
        <dbReference type="Proteomes" id="UP000887565"/>
    </source>
</evidence>
<feature type="compositionally biased region" description="Basic and acidic residues" evidence="1">
    <location>
        <begin position="50"/>
        <end position="61"/>
    </location>
</feature>
<dbReference type="Proteomes" id="UP000887565">
    <property type="component" value="Unplaced"/>
</dbReference>
<evidence type="ECO:0000256" key="1">
    <source>
        <dbReference type="SAM" id="MobiDB-lite"/>
    </source>
</evidence>
<keyword evidence="2" id="KW-1185">Reference proteome</keyword>
<feature type="region of interest" description="Disordered" evidence="1">
    <location>
        <begin position="1"/>
        <end position="61"/>
    </location>
</feature>
<evidence type="ECO:0000313" key="3">
    <source>
        <dbReference type="WBParaSite" id="nRc.2.0.1.t16165-RA"/>
    </source>
</evidence>
<proteinExistence type="predicted"/>
<protein>
    <submittedName>
        <fullName evidence="3">Uncharacterized protein</fullName>
    </submittedName>
</protein>
<accession>A0A915IQL8</accession>
<name>A0A915IQL8_ROMCU</name>
<dbReference type="AlphaFoldDB" id="A0A915IQL8"/>
<reference evidence="3" key="1">
    <citation type="submission" date="2022-11" db="UniProtKB">
        <authorList>
            <consortium name="WormBaseParasite"/>
        </authorList>
    </citation>
    <scope>IDENTIFICATION</scope>
</reference>